<proteinExistence type="predicted"/>
<dbReference type="InterPro" id="IPR041916">
    <property type="entry name" value="Anti_sigma_zinc_sf"/>
</dbReference>
<dbReference type="RefSeq" id="WP_090294262.1">
    <property type="nucleotide sequence ID" value="NZ_CAXURO020000001.1"/>
</dbReference>
<organism evidence="2 3">
    <name type="scientific">Ensifer adhaerens</name>
    <name type="common">Sinorhizobium morelense</name>
    <dbReference type="NCBI Taxonomy" id="106592"/>
    <lineage>
        <taxon>Bacteria</taxon>
        <taxon>Pseudomonadati</taxon>
        <taxon>Pseudomonadota</taxon>
        <taxon>Alphaproteobacteria</taxon>
        <taxon>Hyphomicrobiales</taxon>
        <taxon>Rhizobiaceae</taxon>
        <taxon>Sinorhizobium/Ensifer group</taxon>
        <taxon>Ensifer</taxon>
    </lineage>
</organism>
<protein>
    <submittedName>
        <fullName evidence="2">Anti-sigma factor</fullName>
    </submittedName>
</protein>
<gene>
    <name evidence="2" type="ORF">NE863_10755</name>
</gene>
<feature type="transmembrane region" description="Helical" evidence="1">
    <location>
        <begin position="93"/>
        <end position="114"/>
    </location>
</feature>
<dbReference type="EMBL" id="CP098807">
    <property type="protein sequence ID" value="USJ21803.1"/>
    <property type="molecule type" value="Genomic_DNA"/>
</dbReference>
<keyword evidence="1" id="KW-0472">Membrane</keyword>
<dbReference type="OrthoDB" id="7187254at2"/>
<keyword evidence="1" id="KW-0812">Transmembrane</keyword>
<evidence type="ECO:0000256" key="1">
    <source>
        <dbReference type="SAM" id="Phobius"/>
    </source>
</evidence>
<sequence>MTEGHNTVSEDDLHAYVDGALGPRERLRIEQWLEQNPTQAEEVRQWRAQAVELRALFAGYARSDADDRALLLSNGSERPQPDPGKDTRSFASIARAVAAGLVLFAAGGLTGLYAPSLLAPEQSPRPTQTADSLPRQAQSAFLVYASEVRHAVEVGADDQTHLATWLGKRLDHPLSIPDLSSLGFSLVGGRLLPVNGKAGAMFMYEDGTGRRLTVLLGRNDDNRETSFRIDENDGVETFYWIDGPLGYAVTGEVPRDLLQQVADECYRQFEKSEATKS</sequence>
<dbReference type="Gene3D" id="1.10.10.1320">
    <property type="entry name" value="Anti-sigma factor, zinc-finger domain"/>
    <property type="match status" value="1"/>
</dbReference>
<accession>A0A9Q9D7W6</accession>
<evidence type="ECO:0000313" key="3">
    <source>
        <dbReference type="Proteomes" id="UP001055460"/>
    </source>
</evidence>
<dbReference type="Proteomes" id="UP001055460">
    <property type="component" value="Chromosome"/>
</dbReference>
<reference evidence="2" key="1">
    <citation type="submission" date="2022-06" db="EMBL/GenBank/DDBJ databases">
        <title>Physiological and biochemical characterization and genomic elucidation of a strain of the genus Ensifer adhaerens M8 that combines arsenic oxidation and chromium reduction.</title>
        <authorList>
            <person name="Li X."/>
            <person name="Yu c."/>
        </authorList>
    </citation>
    <scope>NUCLEOTIDE SEQUENCE</scope>
    <source>
        <strain evidence="2">M8</strain>
    </source>
</reference>
<keyword evidence="1" id="KW-1133">Transmembrane helix</keyword>
<name>A0A9Q9D7W6_ENSAD</name>
<dbReference type="AlphaFoldDB" id="A0A9Q9D7W6"/>
<evidence type="ECO:0000313" key="2">
    <source>
        <dbReference type="EMBL" id="USJ21803.1"/>
    </source>
</evidence>